<dbReference type="PANTHER" id="PTHR46370">
    <property type="entry name" value="GPALPP MOTIFS-CONTAINING PROTEIN 1"/>
    <property type="match status" value="1"/>
</dbReference>
<name>A0A0R3PBQ5_ANGCS</name>
<dbReference type="InterPro" id="IPR046331">
    <property type="entry name" value="GPAM1-like"/>
</dbReference>
<protein>
    <submittedName>
        <fullName evidence="5">DUF3752 domain-containing protein</fullName>
    </submittedName>
</protein>
<accession>A0A0R3PBQ5</accession>
<dbReference type="Pfam" id="PF12572">
    <property type="entry name" value="DUF3752"/>
    <property type="match status" value="1"/>
</dbReference>
<feature type="domain" description="DUF3752" evidence="2">
    <location>
        <begin position="425"/>
        <end position="542"/>
    </location>
</feature>
<evidence type="ECO:0000256" key="1">
    <source>
        <dbReference type="SAM" id="MobiDB-lite"/>
    </source>
</evidence>
<evidence type="ECO:0000313" key="5">
    <source>
        <dbReference type="WBParaSite" id="ACOC_0000114901-mRNA-1"/>
    </source>
</evidence>
<dbReference type="WBParaSite" id="ACOC_0000114901-mRNA-1">
    <property type="protein sequence ID" value="ACOC_0000114901-mRNA-1"/>
    <property type="gene ID" value="ACOC_0000114901"/>
</dbReference>
<feature type="region of interest" description="Disordered" evidence="1">
    <location>
        <begin position="167"/>
        <end position="191"/>
    </location>
</feature>
<feature type="region of interest" description="Disordered" evidence="1">
    <location>
        <begin position="329"/>
        <end position="383"/>
    </location>
</feature>
<feature type="region of interest" description="Disordered" evidence="1">
    <location>
        <begin position="479"/>
        <end position="549"/>
    </location>
</feature>
<feature type="compositionally biased region" description="Basic and acidic residues" evidence="1">
    <location>
        <begin position="329"/>
        <end position="341"/>
    </location>
</feature>
<dbReference type="InterPro" id="IPR022226">
    <property type="entry name" value="DUF3752"/>
</dbReference>
<dbReference type="AlphaFoldDB" id="A0A0R3PBQ5"/>
<reference evidence="3 4" key="2">
    <citation type="submission" date="2018-11" db="EMBL/GenBank/DDBJ databases">
        <authorList>
            <consortium name="Pathogen Informatics"/>
        </authorList>
    </citation>
    <scope>NUCLEOTIDE SEQUENCE [LARGE SCALE GENOMIC DNA]</scope>
    <source>
        <strain evidence="3 4">Costa Rica</strain>
    </source>
</reference>
<feature type="compositionally biased region" description="Basic and acidic residues" evidence="1">
    <location>
        <begin position="501"/>
        <end position="532"/>
    </location>
</feature>
<evidence type="ECO:0000313" key="4">
    <source>
        <dbReference type="Proteomes" id="UP000267027"/>
    </source>
</evidence>
<proteinExistence type="predicted"/>
<dbReference type="OrthoDB" id="73491at2759"/>
<evidence type="ECO:0000313" key="3">
    <source>
        <dbReference type="EMBL" id="VDM52735.1"/>
    </source>
</evidence>
<organism evidence="5">
    <name type="scientific">Angiostrongylus costaricensis</name>
    <name type="common">Nematode worm</name>
    <dbReference type="NCBI Taxonomy" id="334426"/>
    <lineage>
        <taxon>Eukaryota</taxon>
        <taxon>Metazoa</taxon>
        <taxon>Ecdysozoa</taxon>
        <taxon>Nematoda</taxon>
        <taxon>Chromadorea</taxon>
        <taxon>Rhabditida</taxon>
        <taxon>Rhabditina</taxon>
        <taxon>Rhabditomorpha</taxon>
        <taxon>Strongyloidea</taxon>
        <taxon>Metastrongylidae</taxon>
        <taxon>Angiostrongylus</taxon>
    </lineage>
</organism>
<sequence>MVLSIGRLPRPSLIVALSDLRVIMDGLDRHDKLGQPPTHPPCCILVLLHESLLPRSAPEPLSETQAGGCNQDLQVDQTLTVVSSIVHSDGVLMRKGSFCQRNQRPHRHDLNTPTWSDELDGNVRELGDNQMFGNISPIFHNDSPMFARDNIYEGSVPSFPHDLSIASWSDESDGNTQDIEGDQRFSSTFVTGPNDSVGINRRSDYAIDSFHEEEEAWVYAGGAIGTMLRVQRRLVGICSVEENSSQGSEYFGPVPPSPSLNVSDDGNSGSGKDVGPLPLSAERDSLCQNKKKCTELMLKMSRKVISNRMDDGCFRRVNTSVAEIEELWEERPQAKKSHMEENSSQGSEYFGPAPPSPSLNVSDDGNSDSRSDVGPLPLSTEGDSLCQVKATRERMLIESKEAKNKQKREEWMLKVPRKLTYSGTESRRFRRGRDIAAEFDKSWEEGPQAKCHTEESIGAAKSIVNSTRDDEQHEILEKFNVGRQRSTVDAHQKANRAKVKTSGDSKKRVTFDRDKDIGKSEQKKVSPNEMKSRFGNLDSRFTTGSGRFL</sequence>
<dbReference type="PANTHER" id="PTHR46370:SF1">
    <property type="entry name" value="GPALPP MOTIFS-CONTAINING PROTEIN 1"/>
    <property type="match status" value="1"/>
</dbReference>
<gene>
    <name evidence="3" type="ORF">ACOC_LOCUS1150</name>
</gene>
<dbReference type="Proteomes" id="UP000267027">
    <property type="component" value="Unassembled WGS sequence"/>
</dbReference>
<keyword evidence="4" id="KW-1185">Reference proteome</keyword>
<feature type="compositionally biased region" description="Polar residues" evidence="1">
    <location>
        <begin position="539"/>
        <end position="549"/>
    </location>
</feature>
<feature type="region of interest" description="Disordered" evidence="1">
    <location>
        <begin position="244"/>
        <end position="281"/>
    </location>
</feature>
<evidence type="ECO:0000259" key="2">
    <source>
        <dbReference type="Pfam" id="PF12572"/>
    </source>
</evidence>
<dbReference type="EMBL" id="UYYA01000156">
    <property type="protein sequence ID" value="VDM52735.1"/>
    <property type="molecule type" value="Genomic_DNA"/>
</dbReference>
<reference evidence="5" key="1">
    <citation type="submission" date="2017-02" db="UniProtKB">
        <authorList>
            <consortium name="WormBaseParasite"/>
        </authorList>
    </citation>
    <scope>IDENTIFICATION</scope>
</reference>